<protein>
    <submittedName>
        <fullName evidence="1">Uncharacterized protein</fullName>
    </submittedName>
</protein>
<accession>A0A0L6UEP6</accession>
<sequence>MHKSCTVNLLPYHSIITALYIKKKVRLKKPLSEDGTLSDHTFPHLEFLREGFLSSLCSFFFNNNRVWTTNNGCPSFPYCLLSLYDYDKIACLVLLEIKYHGLLDVPSYPQYLLLSLKKNTKNMESRYDNEWKETANLPQQVPRSEGLVTLVSAKRRPTETRGLYQARLEISGWLNLNGLNLNSILCLVVGGNLTLFVFHHQKQSVWDLEIDVFCLFLFLCNFESSWKSPEIDYSTREQKSTLWYMIPAKVIFFQEYRKSTGLGVQCRCTDSIRCQFHLRKQSSISFSHPIFLEIIFEFQKTVKDHKENELIHDEELIIIITHISYDHHFMTLVFFLYAMIKLRIWIRALLVSHHQFPHPTSTGSFNPNNPNHRSLKKQKQLSQKIKNCLGLGESVVGVSLKHTHWSLESQPNILCKPILSFSSLEDEPLPLPLSPSLSLTLPRLMSGIFYMKYGHILWLQGRLTALSIMVSTESKHALHNQTSQLGHSSNHCYFVIAKGVSYLGRRFDCWLNFRGYQLNLGPSSPKFRLNLCTTYNQHTTGISSVYDKFKRKKLHFFKLISKAVLFSITQATTSPWQHMPGVSTL</sequence>
<evidence type="ECO:0000313" key="2">
    <source>
        <dbReference type="Proteomes" id="UP000037035"/>
    </source>
</evidence>
<reference evidence="1 2" key="1">
    <citation type="submission" date="2015-08" db="EMBL/GenBank/DDBJ databases">
        <title>Next Generation Sequencing and Analysis of the Genome of Puccinia sorghi L Schw, the Causal Agent of Maize Common Rust.</title>
        <authorList>
            <person name="Rochi L."/>
            <person name="Burguener G."/>
            <person name="Darino M."/>
            <person name="Turjanski A."/>
            <person name="Kreff E."/>
            <person name="Dieguez M.J."/>
            <person name="Sacco F."/>
        </authorList>
    </citation>
    <scope>NUCLEOTIDE SEQUENCE [LARGE SCALE GENOMIC DNA]</scope>
    <source>
        <strain evidence="1 2">RO10H11247</strain>
    </source>
</reference>
<dbReference type="EMBL" id="LAVV01012106">
    <property type="protein sequence ID" value="KNZ47019.1"/>
    <property type="molecule type" value="Genomic_DNA"/>
</dbReference>
<comment type="caution">
    <text evidence="1">The sequence shown here is derived from an EMBL/GenBank/DDBJ whole genome shotgun (WGS) entry which is preliminary data.</text>
</comment>
<evidence type="ECO:0000313" key="1">
    <source>
        <dbReference type="EMBL" id="KNZ47019.1"/>
    </source>
</evidence>
<gene>
    <name evidence="1" type="ORF">VP01_674g2</name>
</gene>
<organism evidence="1 2">
    <name type="scientific">Puccinia sorghi</name>
    <dbReference type="NCBI Taxonomy" id="27349"/>
    <lineage>
        <taxon>Eukaryota</taxon>
        <taxon>Fungi</taxon>
        <taxon>Dikarya</taxon>
        <taxon>Basidiomycota</taxon>
        <taxon>Pucciniomycotina</taxon>
        <taxon>Pucciniomycetes</taxon>
        <taxon>Pucciniales</taxon>
        <taxon>Pucciniaceae</taxon>
        <taxon>Puccinia</taxon>
    </lineage>
</organism>
<dbReference type="AlphaFoldDB" id="A0A0L6UEP6"/>
<dbReference type="Proteomes" id="UP000037035">
    <property type="component" value="Unassembled WGS sequence"/>
</dbReference>
<dbReference type="VEuPathDB" id="FungiDB:VP01_674g2"/>
<keyword evidence="2" id="KW-1185">Reference proteome</keyword>
<proteinExistence type="predicted"/>
<name>A0A0L6UEP6_9BASI</name>